<dbReference type="InterPro" id="IPR029057">
    <property type="entry name" value="PRTase-like"/>
</dbReference>
<sequence length="459" mass="52896">MVNKLIKNQYEQRLPILGEYEITVTLDNNPYHFNIEDLFQMATRINKKRGFLFVSKVLGKHLAVESQMPLLVGTLLSMRYMEKTYGEMHDLENLVARALRREVDVQETFEQVTKLPVNLPHQTLFIGFAETATALGHAVFRNFNSNATYIHTTRELINELEPIICFEEEHSHATSHRVYSTNEAVFEQAQRIVLVDDEMTTGNTVINIIKTLNERFPHIKYYTVMAILDWRPQEKQDIFNQLEKEWGITIQFISIVQGHFELHGAPELVEQKLENAKQNKARIQVLDTKSNNILPYTSTDERQRVNNAPYLQGTGRFSLTAELHHELDGQLQQIAEQLNTLRTTGPALVVGTGEFMYIPMRVASLMGSDVYFQSSTRSPIYPSLDEGYTISQKWSFDSPENNGVVNFLYNLDTYPYTELFLVVERIANKAALTELIEQLETVNIERIFILVMSYGEETE</sequence>
<dbReference type="InterPro" id="IPR022537">
    <property type="entry name" value="TRSP_dom"/>
</dbReference>
<evidence type="ECO:0000313" key="4">
    <source>
        <dbReference type="Proteomes" id="UP000036867"/>
    </source>
</evidence>
<dbReference type="InterPro" id="IPR011214">
    <property type="entry name" value="UCP020967"/>
</dbReference>
<dbReference type="AlphaFoldDB" id="A0A0M0LM56"/>
<evidence type="ECO:0000313" key="3">
    <source>
        <dbReference type="EMBL" id="KOO52165.1"/>
    </source>
</evidence>
<name>A0A0M0LM56_9BACL</name>
<evidence type="ECO:0000259" key="2">
    <source>
        <dbReference type="Pfam" id="PF15609"/>
    </source>
</evidence>
<comment type="caution">
    <text evidence="3">The sequence shown here is derived from an EMBL/GenBank/DDBJ whole genome shotgun (WGS) entry which is preliminary data.</text>
</comment>
<protein>
    <recommendedName>
        <fullName evidence="5">Adenine/guanine phosphoribosyltransferase</fullName>
    </recommendedName>
</protein>
<dbReference type="STRING" id="263475.AMD00_07095"/>
<dbReference type="EMBL" id="LILB01000001">
    <property type="protein sequence ID" value="KOO52165.1"/>
    <property type="molecule type" value="Genomic_DNA"/>
</dbReference>
<proteinExistence type="predicted"/>
<dbReference type="Gene3D" id="3.40.50.2020">
    <property type="match status" value="1"/>
</dbReference>
<dbReference type="PIRSF" id="PIRSF020967">
    <property type="entry name" value="UCP020967"/>
    <property type="match status" value="1"/>
</dbReference>
<dbReference type="InterPro" id="IPR041688">
    <property type="entry name" value="PRTase_2"/>
</dbReference>
<reference evidence="4" key="1">
    <citation type="submission" date="2015-08" db="EMBL/GenBank/DDBJ databases">
        <title>Fjat-10028 dsm 16317.</title>
        <authorList>
            <person name="Liu B."/>
            <person name="Wang J."/>
            <person name="Zhu Y."/>
            <person name="Liu G."/>
            <person name="Chen Q."/>
            <person name="Chen Z."/>
            <person name="Lan J."/>
            <person name="Che J."/>
            <person name="Ge C."/>
            <person name="Shi H."/>
            <person name="Pan Z."/>
            <person name="Liu X."/>
        </authorList>
    </citation>
    <scope>NUCLEOTIDE SEQUENCE [LARGE SCALE GENOMIC DNA]</scope>
    <source>
        <strain evidence="4">DSM 16317</strain>
    </source>
</reference>
<dbReference type="GeneID" id="301135869"/>
<organism evidence="3 4">
    <name type="scientific">Viridibacillus arvi</name>
    <dbReference type="NCBI Taxonomy" id="263475"/>
    <lineage>
        <taxon>Bacteria</taxon>
        <taxon>Bacillati</taxon>
        <taxon>Bacillota</taxon>
        <taxon>Bacilli</taxon>
        <taxon>Bacillales</taxon>
        <taxon>Caryophanaceae</taxon>
        <taxon>Viridibacillus</taxon>
    </lineage>
</organism>
<dbReference type="OrthoDB" id="56827at2"/>
<dbReference type="RefSeq" id="WP_053416339.1">
    <property type="nucleotide sequence ID" value="NZ_LILB01000001.1"/>
</dbReference>
<feature type="domain" description="Orotate phosphoribosyltransferase-like" evidence="2">
    <location>
        <begin position="38"/>
        <end position="258"/>
    </location>
</feature>
<dbReference type="Pfam" id="PF15609">
    <property type="entry name" value="PRTase_2"/>
    <property type="match status" value="1"/>
</dbReference>
<dbReference type="PATRIC" id="fig|263475.3.peg.1873"/>
<dbReference type="SUPFAM" id="SSF53271">
    <property type="entry name" value="PRTase-like"/>
    <property type="match status" value="1"/>
</dbReference>
<feature type="domain" description="TRSP" evidence="1">
    <location>
        <begin position="314"/>
        <end position="439"/>
    </location>
</feature>
<dbReference type="CDD" id="cd06223">
    <property type="entry name" value="PRTases_typeI"/>
    <property type="match status" value="1"/>
</dbReference>
<accession>A0A0M0LM56</accession>
<dbReference type="Pfam" id="PF12500">
    <property type="entry name" value="TRSP"/>
    <property type="match status" value="1"/>
</dbReference>
<gene>
    <name evidence="3" type="ORF">AMD00_07095</name>
</gene>
<evidence type="ECO:0000259" key="1">
    <source>
        <dbReference type="Pfam" id="PF12500"/>
    </source>
</evidence>
<dbReference type="InterPro" id="IPR000836">
    <property type="entry name" value="PRTase_dom"/>
</dbReference>
<keyword evidence="4" id="KW-1185">Reference proteome</keyword>
<dbReference type="Proteomes" id="UP000036867">
    <property type="component" value="Unassembled WGS sequence"/>
</dbReference>
<evidence type="ECO:0008006" key="5">
    <source>
        <dbReference type="Google" id="ProtNLM"/>
    </source>
</evidence>